<accession>A0A6B3R5D3</accession>
<evidence type="ECO:0000256" key="3">
    <source>
        <dbReference type="PROSITE-ProRule" id="PRU00339"/>
    </source>
</evidence>
<organism evidence="4 5">
    <name type="scientific">Psychroflexus aurantiacus</name>
    <dbReference type="NCBI Taxonomy" id="2709310"/>
    <lineage>
        <taxon>Bacteria</taxon>
        <taxon>Pseudomonadati</taxon>
        <taxon>Bacteroidota</taxon>
        <taxon>Flavobacteriia</taxon>
        <taxon>Flavobacteriales</taxon>
        <taxon>Flavobacteriaceae</taxon>
        <taxon>Psychroflexus</taxon>
    </lineage>
</organism>
<evidence type="ECO:0000256" key="2">
    <source>
        <dbReference type="ARBA" id="ARBA00022803"/>
    </source>
</evidence>
<keyword evidence="1" id="KW-0677">Repeat</keyword>
<comment type="caution">
    <text evidence="4">The sequence shown here is derived from an EMBL/GenBank/DDBJ whole genome shotgun (WGS) entry which is preliminary data.</text>
</comment>
<dbReference type="SUPFAM" id="SSF48452">
    <property type="entry name" value="TPR-like"/>
    <property type="match status" value="1"/>
</dbReference>
<dbReference type="PANTHER" id="PTHR44943:SF8">
    <property type="entry name" value="TPR REPEAT-CONTAINING PROTEIN MJ0263"/>
    <property type="match status" value="1"/>
</dbReference>
<dbReference type="Gene3D" id="1.25.40.10">
    <property type="entry name" value="Tetratricopeptide repeat domain"/>
    <property type="match status" value="2"/>
</dbReference>
<dbReference type="RefSeq" id="WP_164003180.1">
    <property type="nucleotide sequence ID" value="NZ_JAAIKD010000001.1"/>
</dbReference>
<dbReference type="Pfam" id="PF13432">
    <property type="entry name" value="TPR_16"/>
    <property type="match status" value="1"/>
</dbReference>
<evidence type="ECO:0000313" key="4">
    <source>
        <dbReference type="EMBL" id="NEV92584.1"/>
    </source>
</evidence>
<feature type="repeat" description="TPR" evidence="3">
    <location>
        <begin position="148"/>
        <end position="181"/>
    </location>
</feature>
<dbReference type="InterPro" id="IPR019734">
    <property type="entry name" value="TPR_rpt"/>
</dbReference>
<dbReference type="PROSITE" id="PS50005">
    <property type="entry name" value="TPR"/>
    <property type="match status" value="2"/>
</dbReference>
<proteinExistence type="predicted"/>
<dbReference type="InterPro" id="IPR051685">
    <property type="entry name" value="Ycf3/AcsC/BcsC/TPR_MFPF"/>
</dbReference>
<reference evidence="4 5" key="1">
    <citation type="submission" date="2020-02" db="EMBL/GenBank/DDBJ databases">
        <title>Flavobacteriaceae Psychroflexus bacterium YR1-1, complete genome.</title>
        <authorList>
            <person name="Li Y."/>
            <person name="Wu S."/>
        </authorList>
    </citation>
    <scope>NUCLEOTIDE SEQUENCE [LARGE SCALE GENOMIC DNA]</scope>
    <source>
        <strain evidence="4 5">YR1-1</strain>
    </source>
</reference>
<keyword evidence="5" id="KW-1185">Reference proteome</keyword>
<gene>
    <name evidence="4" type="ORF">G3567_00280</name>
</gene>
<name>A0A6B3R5D3_9FLAO</name>
<dbReference type="Proteomes" id="UP000478505">
    <property type="component" value="Unassembled WGS sequence"/>
</dbReference>
<evidence type="ECO:0000256" key="1">
    <source>
        <dbReference type="ARBA" id="ARBA00022737"/>
    </source>
</evidence>
<feature type="repeat" description="TPR" evidence="3">
    <location>
        <begin position="216"/>
        <end position="249"/>
    </location>
</feature>
<sequence>MVKFILFIVHLVLGAQFIYAQDLDSLYAVGEYSSILTHFDKYPPLSFGDKILKAKSLQAKTFDEDAIASYHLSLADREDEPRHQFAYARLLKKNAYFTKADSLLTLLHSRYPENAEFAYQLGLCKAEITKNSADIFYKKALDIDPTHQQAAYALAEFYFKIKSYEFAEQASLTALSFNPNNKKIIGLLGQIYYRQRKSKQALEQFEKLQKLTSLPKFVIEKMAIAYANTNQLKKSIAMYKRLVNMEPKNSMYHHQLARVFALQENYAGAEKHAELAIRLKDTSLDEERFTKALALKNQDKLEEAMKLFELVIEKSPEFERAYVELALTADRFYEGLDRKLHYYEIYEAQFADIENTSFKNLMYRRLTDLRREKHFSSGK</sequence>
<keyword evidence="2 3" id="KW-0802">TPR repeat</keyword>
<evidence type="ECO:0000313" key="5">
    <source>
        <dbReference type="Proteomes" id="UP000478505"/>
    </source>
</evidence>
<protein>
    <submittedName>
        <fullName evidence="4">Uncharacterized protein</fullName>
    </submittedName>
</protein>
<dbReference type="AlphaFoldDB" id="A0A6B3R5D3"/>
<dbReference type="PANTHER" id="PTHR44943">
    <property type="entry name" value="CELLULOSE SYNTHASE OPERON PROTEIN C"/>
    <property type="match status" value="1"/>
</dbReference>
<dbReference type="EMBL" id="JAAIKD010000001">
    <property type="protein sequence ID" value="NEV92584.1"/>
    <property type="molecule type" value="Genomic_DNA"/>
</dbReference>
<dbReference type="InterPro" id="IPR011990">
    <property type="entry name" value="TPR-like_helical_dom_sf"/>
</dbReference>
<dbReference type="SMART" id="SM00028">
    <property type="entry name" value="TPR"/>
    <property type="match status" value="6"/>
</dbReference>